<comment type="catalytic activity">
    <reaction evidence="4">
        <text>N(6)-[(R)-lipoyl]-L-lysyl-[protein] + pyruvate + H(+) = N(6)-[(R)-S(8)-acetyldihydrolipoyl]-L-lysyl-[protein] + CO2</text>
        <dbReference type="Rhea" id="RHEA:19189"/>
        <dbReference type="Rhea" id="RHEA-COMP:10474"/>
        <dbReference type="Rhea" id="RHEA-COMP:10478"/>
        <dbReference type="ChEBI" id="CHEBI:15361"/>
        <dbReference type="ChEBI" id="CHEBI:15378"/>
        <dbReference type="ChEBI" id="CHEBI:16526"/>
        <dbReference type="ChEBI" id="CHEBI:83099"/>
        <dbReference type="ChEBI" id="CHEBI:83111"/>
        <dbReference type="EC" id="1.2.4.1"/>
    </reaction>
</comment>
<dbReference type="EMBL" id="JAUJYO010000003">
    <property type="protein sequence ID" value="KAK1320796.1"/>
    <property type="molecule type" value="Genomic_DNA"/>
</dbReference>
<evidence type="ECO:0000256" key="4">
    <source>
        <dbReference type="RuleBase" id="RU364074"/>
    </source>
</evidence>
<comment type="cofactor">
    <cofactor evidence="1 4">
        <name>thiamine diphosphate</name>
        <dbReference type="ChEBI" id="CHEBI:58937"/>
    </cofactor>
</comment>
<dbReference type="EC" id="1.2.4.1" evidence="4"/>
<accession>A0AAV9F472</accession>
<keyword evidence="3 4" id="KW-0786">Thiamine pyrophosphate</keyword>
<gene>
    <name evidence="6" type="ORF">QJS10_CPA03g01930</name>
</gene>
<protein>
    <recommendedName>
        <fullName evidence="4">Pyruvate dehydrogenase E1 component subunit beta</fullName>
        <ecNumber evidence="4">1.2.4.1</ecNumber>
    </recommendedName>
</protein>
<feature type="domain" description="Transketolase C-terminal" evidence="5">
    <location>
        <begin position="20"/>
        <end position="107"/>
    </location>
</feature>
<name>A0AAV9F472_ACOCL</name>
<evidence type="ECO:0000259" key="5">
    <source>
        <dbReference type="Pfam" id="PF02780"/>
    </source>
</evidence>
<reference evidence="6" key="1">
    <citation type="journal article" date="2023" name="Nat. Commun.">
        <title>Diploid and tetraploid genomes of Acorus and the evolution of monocots.</title>
        <authorList>
            <person name="Ma L."/>
            <person name="Liu K.W."/>
            <person name="Li Z."/>
            <person name="Hsiao Y.Y."/>
            <person name="Qi Y."/>
            <person name="Fu T."/>
            <person name="Tang G.D."/>
            <person name="Zhang D."/>
            <person name="Sun W.H."/>
            <person name="Liu D.K."/>
            <person name="Li Y."/>
            <person name="Chen G.Z."/>
            <person name="Liu X.D."/>
            <person name="Liao X.Y."/>
            <person name="Jiang Y.T."/>
            <person name="Yu X."/>
            <person name="Hao Y."/>
            <person name="Huang J."/>
            <person name="Zhao X.W."/>
            <person name="Ke S."/>
            <person name="Chen Y.Y."/>
            <person name="Wu W.L."/>
            <person name="Hsu J.L."/>
            <person name="Lin Y.F."/>
            <person name="Huang M.D."/>
            <person name="Li C.Y."/>
            <person name="Huang L."/>
            <person name="Wang Z.W."/>
            <person name="Zhao X."/>
            <person name="Zhong W.Y."/>
            <person name="Peng D.H."/>
            <person name="Ahmad S."/>
            <person name="Lan S."/>
            <person name="Zhang J.S."/>
            <person name="Tsai W.C."/>
            <person name="Van de Peer Y."/>
            <person name="Liu Z.J."/>
        </authorList>
    </citation>
    <scope>NUCLEOTIDE SEQUENCE</scope>
    <source>
        <strain evidence="6">CP</strain>
    </source>
</reference>
<dbReference type="Proteomes" id="UP001180020">
    <property type="component" value="Unassembled WGS sequence"/>
</dbReference>
<dbReference type="GO" id="GO:0006086">
    <property type="term" value="P:pyruvate decarboxylation to acetyl-CoA"/>
    <property type="evidence" value="ECO:0007669"/>
    <property type="project" value="InterPro"/>
</dbReference>
<dbReference type="Pfam" id="PF02780">
    <property type="entry name" value="Transketolase_C"/>
    <property type="match status" value="1"/>
</dbReference>
<dbReference type="InterPro" id="IPR033248">
    <property type="entry name" value="Transketolase_C"/>
</dbReference>
<evidence type="ECO:0000313" key="7">
    <source>
        <dbReference type="Proteomes" id="UP001180020"/>
    </source>
</evidence>
<comment type="function">
    <text evidence="4">The pyruvate dehydrogenase complex catalyzes the overall conversion of pyruvate to acetyl-CoA and CO2.</text>
</comment>
<dbReference type="Gene3D" id="3.40.50.920">
    <property type="match status" value="1"/>
</dbReference>
<evidence type="ECO:0000256" key="1">
    <source>
        <dbReference type="ARBA" id="ARBA00001964"/>
    </source>
</evidence>
<proteinExistence type="predicted"/>
<dbReference type="InterPro" id="IPR027110">
    <property type="entry name" value="PDHB_mito-type"/>
</dbReference>
<organism evidence="6 7">
    <name type="scientific">Acorus calamus</name>
    <name type="common">Sweet flag</name>
    <dbReference type="NCBI Taxonomy" id="4465"/>
    <lineage>
        <taxon>Eukaryota</taxon>
        <taxon>Viridiplantae</taxon>
        <taxon>Streptophyta</taxon>
        <taxon>Embryophyta</taxon>
        <taxon>Tracheophyta</taxon>
        <taxon>Spermatophyta</taxon>
        <taxon>Magnoliopsida</taxon>
        <taxon>Liliopsida</taxon>
        <taxon>Acoraceae</taxon>
        <taxon>Acorus</taxon>
    </lineage>
</organism>
<dbReference type="PANTHER" id="PTHR11624">
    <property type="entry name" value="DEHYDROGENASE RELATED"/>
    <property type="match status" value="1"/>
</dbReference>
<keyword evidence="4" id="KW-0670">Pyruvate</keyword>
<sequence>MDLSILTWSFFLVSIEDGQVADILSKDGINAESIRPLDRAAINSSVRKTNRLVTVEEGFPQHGIGAEICASVIEESFGYLDAHVERIVGTVVPMPYAASLERLAVPQIAVKVCPLPLRESTLRTDRLFVPPDPSENMCPSHALIIHDTEKSIDLSNDFHPPILSRLQIAVFLDT</sequence>
<dbReference type="AlphaFoldDB" id="A0AAV9F472"/>
<keyword evidence="2 4" id="KW-0560">Oxidoreductase</keyword>
<evidence type="ECO:0000313" key="6">
    <source>
        <dbReference type="EMBL" id="KAK1320796.1"/>
    </source>
</evidence>
<evidence type="ECO:0000256" key="3">
    <source>
        <dbReference type="ARBA" id="ARBA00023052"/>
    </source>
</evidence>
<dbReference type="PANTHER" id="PTHR11624:SF96">
    <property type="entry name" value="PYRUVATE DEHYDROGENASE E1 COMPONENT SUBUNIT BETA, MITOCHONDRIAL"/>
    <property type="match status" value="1"/>
</dbReference>
<comment type="caution">
    <text evidence="6">The sequence shown here is derived from an EMBL/GenBank/DDBJ whole genome shotgun (WGS) entry which is preliminary data.</text>
</comment>
<dbReference type="SUPFAM" id="SSF52922">
    <property type="entry name" value="TK C-terminal domain-like"/>
    <property type="match status" value="1"/>
</dbReference>
<dbReference type="GO" id="GO:0004739">
    <property type="term" value="F:pyruvate dehydrogenase (acetyl-transferring) activity"/>
    <property type="evidence" value="ECO:0007669"/>
    <property type="project" value="UniProtKB-UniRule"/>
</dbReference>
<keyword evidence="7" id="KW-1185">Reference proteome</keyword>
<reference evidence="6" key="2">
    <citation type="submission" date="2023-06" db="EMBL/GenBank/DDBJ databases">
        <authorList>
            <person name="Ma L."/>
            <person name="Liu K.-W."/>
            <person name="Li Z."/>
            <person name="Hsiao Y.-Y."/>
            <person name="Qi Y."/>
            <person name="Fu T."/>
            <person name="Tang G."/>
            <person name="Zhang D."/>
            <person name="Sun W.-H."/>
            <person name="Liu D.-K."/>
            <person name="Li Y."/>
            <person name="Chen G.-Z."/>
            <person name="Liu X.-D."/>
            <person name="Liao X.-Y."/>
            <person name="Jiang Y.-T."/>
            <person name="Yu X."/>
            <person name="Hao Y."/>
            <person name="Huang J."/>
            <person name="Zhao X.-W."/>
            <person name="Ke S."/>
            <person name="Chen Y.-Y."/>
            <person name="Wu W.-L."/>
            <person name="Hsu J.-L."/>
            <person name="Lin Y.-F."/>
            <person name="Huang M.-D."/>
            <person name="Li C.-Y."/>
            <person name="Huang L."/>
            <person name="Wang Z.-W."/>
            <person name="Zhao X."/>
            <person name="Zhong W.-Y."/>
            <person name="Peng D.-H."/>
            <person name="Ahmad S."/>
            <person name="Lan S."/>
            <person name="Zhang J.-S."/>
            <person name="Tsai W.-C."/>
            <person name="Van De Peer Y."/>
            <person name="Liu Z.-J."/>
        </authorList>
    </citation>
    <scope>NUCLEOTIDE SEQUENCE</scope>
    <source>
        <strain evidence="6">CP</strain>
        <tissue evidence="6">Leaves</tissue>
    </source>
</reference>
<dbReference type="InterPro" id="IPR009014">
    <property type="entry name" value="Transketo_C/PFOR_II"/>
</dbReference>
<evidence type="ECO:0000256" key="2">
    <source>
        <dbReference type="ARBA" id="ARBA00023002"/>
    </source>
</evidence>